<dbReference type="Pfam" id="PF00072">
    <property type="entry name" value="Response_reg"/>
    <property type="match status" value="1"/>
</dbReference>
<dbReference type="InterPro" id="IPR011006">
    <property type="entry name" value="CheY-like_superfamily"/>
</dbReference>
<proteinExistence type="predicted"/>
<dbReference type="Proteomes" id="UP000016511">
    <property type="component" value="Unassembled WGS sequence"/>
</dbReference>
<accession>U1X5K7</accession>
<reference evidence="3 4" key="1">
    <citation type="submission" date="2013-08" db="EMBL/GenBank/DDBJ databases">
        <authorList>
            <person name="Weinstock G."/>
            <person name="Sodergren E."/>
            <person name="Wylie T."/>
            <person name="Fulton L."/>
            <person name="Fulton R."/>
            <person name="Fronick C."/>
            <person name="O'Laughlin M."/>
            <person name="Godfrey J."/>
            <person name="Miner T."/>
            <person name="Herter B."/>
            <person name="Appelbaum E."/>
            <person name="Cordes M."/>
            <person name="Lek S."/>
            <person name="Wollam A."/>
            <person name="Pepin K.H."/>
            <person name="Palsikar V.B."/>
            <person name="Mitreva M."/>
            <person name="Wilson R.K."/>
        </authorList>
    </citation>
    <scope>NUCLEOTIDE SEQUENCE [LARGE SCALE GENOMIC DNA]</scope>
    <source>
        <strain evidence="3 4">ATCC 12856</strain>
    </source>
</reference>
<dbReference type="HOGENOM" id="CLU_000445_69_15_9"/>
<evidence type="ECO:0000259" key="2">
    <source>
        <dbReference type="PROSITE" id="PS50110"/>
    </source>
</evidence>
<dbReference type="InterPro" id="IPR001789">
    <property type="entry name" value="Sig_transdc_resp-reg_receiver"/>
</dbReference>
<feature type="domain" description="Response regulatory" evidence="2">
    <location>
        <begin position="22"/>
        <end position="137"/>
    </location>
</feature>
<dbReference type="STRING" id="649747.HMPREF0083_02071"/>
<dbReference type="SMART" id="SM00448">
    <property type="entry name" value="REC"/>
    <property type="match status" value="1"/>
</dbReference>
<dbReference type="eggNOG" id="COG2201">
    <property type="taxonomic scope" value="Bacteria"/>
</dbReference>
<feature type="modified residue" description="4-aspartylphosphate" evidence="1">
    <location>
        <position position="72"/>
    </location>
</feature>
<name>U1X5K7_ANEAE</name>
<organism evidence="3 4">
    <name type="scientific">Aneurinibacillus aneurinilyticus ATCC 12856</name>
    <dbReference type="NCBI Taxonomy" id="649747"/>
    <lineage>
        <taxon>Bacteria</taxon>
        <taxon>Bacillati</taxon>
        <taxon>Bacillota</taxon>
        <taxon>Bacilli</taxon>
        <taxon>Bacillales</taxon>
        <taxon>Paenibacillaceae</taxon>
        <taxon>Aneurinibacillus group</taxon>
        <taxon>Aneurinibacillus</taxon>
    </lineage>
</organism>
<dbReference type="SUPFAM" id="SSF52172">
    <property type="entry name" value="CheY-like"/>
    <property type="match status" value="1"/>
</dbReference>
<keyword evidence="1" id="KW-0597">Phosphoprotein</keyword>
<dbReference type="AlphaFoldDB" id="U1X5K7"/>
<gene>
    <name evidence="3" type="ORF">HMPREF0083_02071</name>
</gene>
<sequence>MQRDSPFYIEFLVTGGDVHMHKVLVVDDAVFMRNIIKDFLTKNGFEVVGEAGNGAEAVQKYIQTRPDLVTMDITMPEMDGVEALKKIKEHDPLAKIIICSAMGQEKMVIQAMGAGAIDFIVKPFQEARVLEAITKAAASL</sequence>
<comment type="caution">
    <text evidence="3">The sequence shown here is derived from an EMBL/GenBank/DDBJ whole genome shotgun (WGS) entry which is preliminary data.</text>
</comment>
<dbReference type="PATRIC" id="fig|649747.3.peg.1869"/>
<dbReference type="EMBL" id="AWSJ01000136">
    <property type="protein sequence ID" value="ERI09808.1"/>
    <property type="molecule type" value="Genomic_DNA"/>
</dbReference>
<dbReference type="GO" id="GO:0000160">
    <property type="term" value="P:phosphorelay signal transduction system"/>
    <property type="evidence" value="ECO:0007669"/>
    <property type="project" value="InterPro"/>
</dbReference>
<dbReference type="PANTHER" id="PTHR43228:SF1">
    <property type="entry name" value="TWO-COMPONENT RESPONSE REGULATOR ARR22"/>
    <property type="match status" value="1"/>
</dbReference>
<dbReference type="InterPro" id="IPR052048">
    <property type="entry name" value="ST_Response_Regulator"/>
</dbReference>
<protein>
    <submittedName>
        <fullName evidence="3">Chemotaxis protein CheY</fullName>
    </submittedName>
</protein>
<evidence type="ECO:0000313" key="4">
    <source>
        <dbReference type="Proteomes" id="UP000016511"/>
    </source>
</evidence>
<dbReference type="CDD" id="cd17542">
    <property type="entry name" value="REC_CheY"/>
    <property type="match status" value="1"/>
</dbReference>
<dbReference type="PANTHER" id="PTHR43228">
    <property type="entry name" value="TWO-COMPONENT RESPONSE REGULATOR"/>
    <property type="match status" value="1"/>
</dbReference>
<dbReference type="Gene3D" id="3.40.50.2300">
    <property type="match status" value="1"/>
</dbReference>
<evidence type="ECO:0000313" key="3">
    <source>
        <dbReference type="EMBL" id="ERI09808.1"/>
    </source>
</evidence>
<evidence type="ECO:0000256" key="1">
    <source>
        <dbReference type="PROSITE-ProRule" id="PRU00169"/>
    </source>
</evidence>
<keyword evidence="4" id="KW-1185">Reference proteome</keyword>
<dbReference type="PROSITE" id="PS50110">
    <property type="entry name" value="RESPONSE_REGULATORY"/>
    <property type="match status" value="1"/>
</dbReference>